<protein>
    <submittedName>
        <fullName evidence="4">CBS domain protein</fullName>
    </submittedName>
</protein>
<keyword evidence="1 2" id="KW-0129">CBS domain</keyword>
<reference evidence="4 5" key="1">
    <citation type="submission" date="2018-07" db="EMBL/GenBank/DDBJ databases">
        <title>Genomic Encyclopedia of Type Strains, Phase IV (KMG-IV): sequencing the most valuable type-strain genomes for metagenomic binning, comparative biology and taxonomic classification.</title>
        <authorList>
            <person name="Goeker M."/>
        </authorList>
    </citation>
    <scope>NUCLEOTIDE SEQUENCE [LARGE SCALE GENOMIC DNA]</scope>
    <source>
        <strain evidence="4 5">DSM 44290</strain>
    </source>
</reference>
<evidence type="ECO:0000256" key="1">
    <source>
        <dbReference type="ARBA" id="ARBA00023122"/>
    </source>
</evidence>
<evidence type="ECO:0000313" key="5">
    <source>
        <dbReference type="Proteomes" id="UP000254869"/>
    </source>
</evidence>
<evidence type="ECO:0000256" key="2">
    <source>
        <dbReference type="PROSITE-ProRule" id="PRU00703"/>
    </source>
</evidence>
<dbReference type="Gene3D" id="3.10.580.10">
    <property type="entry name" value="CBS-domain"/>
    <property type="match status" value="1"/>
</dbReference>
<comment type="caution">
    <text evidence="4">The sequence shown here is derived from an EMBL/GenBank/DDBJ whole genome shotgun (WGS) entry which is preliminary data.</text>
</comment>
<sequence>MTRDVVVQADTPFRDIVGIVAEHRISGVPVLDPQRHVVGMVTEADLMGRQALTGGIVGATMWDLLWRRAFARRGVTRTATEVMNAPVVSVAPDAGLTAAAATVASAV</sequence>
<gene>
    <name evidence="4" type="ORF">DFR76_11581</name>
</gene>
<name>A0A370HR70_9NOCA</name>
<dbReference type="STRING" id="1210086.GCA_001613105_04598"/>
<dbReference type="InterPro" id="IPR051257">
    <property type="entry name" value="Diverse_CBS-Domain"/>
</dbReference>
<keyword evidence="5" id="KW-1185">Reference proteome</keyword>
<accession>A0A370HR70</accession>
<dbReference type="AlphaFoldDB" id="A0A370HR70"/>
<dbReference type="PANTHER" id="PTHR43080:SF29">
    <property type="entry name" value="OS02G0818000 PROTEIN"/>
    <property type="match status" value="1"/>
</dbReference>
<evidence type="ECO:0000313" key="4">
    <source>
        <dbReference type="EMBL" id="RDI60451.1"/>
    </source>
</evidence>
<organism evidence="4 5">
    <name type="scientific">Nocardia pseudobrasiliensis</name>
    <dbReference type="NCBI Taxonomy" id="45979"/>
    <lineage>
        <taxon>Bacteria</taxon>
        <taxon>Bacillati</taxon>
        <taxon>Actinomycetota</taxon>
        <taxon>Actinomycetes</taxon>
        <taxon>Mycobacteriales</taxon>
        <taxon>Nocardiaceae</taxon>
        <taxon>Nocardia</taxon>
    </lineage>
</organism>
<evidence type="ECO:0000259" key="3">
    <source>
        <dbReference type="PROSITE" id="PS51371"/>
    </source>
</evidence>
<dbReference type="SMART" id="SM00116">
    <property type="entry name" value="CBS"/>
    <property type="match status" value="1"/>
</dbReference>
<dbReference type="Proteomes" id="UP000254869">
    <property type="component" value="Unassembled WGS sequence"/>
</dbReference>
<dbReference type="PANTHER" id="PTHR43080">
    <property type="entry name" value="CBS DOMAIN-CONTAINING PROTEIN CBSX3, MITOCHONDRIAL"/>
    <property type="match status" value="1"/>
</dbReference>
<dbReference type="PROSITE" id="PS51371">
    <property type="entry name" value="CBS"/>
    <property type="match status" value="1"/>
</dbReference>
<dbReference type="InterPro" id="IPR000644">
    <property type="entry name" value="CBS_dom"/>
</dbReference>
<dbReference type="Pfam" id="PF00571">
    <property type="entry name" value="CBS"/>
    <property type="match status" value="1"/>
</dbReference>
<dbReference type="InterPro" id="IPR046342">
    <property type="entry name" value="CBS_dom_sf"/>
</dbReference>
<proteinExistence type="predicted"/>
<feature type="domain" description="CBS" evidence="3">
    <location>
        <begin position="1"/>
        <end position="60"/>
    </location>
</feature>
<dbReference type="SUPFAM" id="SSF54631">
    <property type="entry name" value="CBS-domain pair"/>
    <property type="match status" value="1"/>
</dbReference>
<dbReference type="EMBL" id="QQBC01000015">
    <property type="protein sequence ID" value="RDI60451.1"/>
    <property type="molecule type" value="Genomic_DNA"/>
</dbReference>